<proteinExistence type="predicted"/>
<dbReference type="AlphaFoldDB" id="A0A2Z6Q5P5"/>
<dbReference type="Proteomes" id="UP000247702">
    <property type="component" value="Unassembled WGS sequence"/>
</dbReference>
<organism evidence="2 4">
    <name type="scientific">Rhizophagus clarus</name>
    <dbReference type="NCBI Taxonomy" id="94130"/>
    <lineage>
        <taxon>Eukaryota</taxon>
        <taxon>Fungi</taxon>
        <taxon>Fungi incertae sedis</taxon>
        <taxon>Mucoromycota</taxon>
        <taxon>Glomeromycotina</taxon>
        <taxon>Glomeromycetes</taxon>
        <taxon>Glomerales</taxon>
        <taxon>Glomeraceae</taxon>
        <taxon>Rhizophagus</taxon>
    </lineage>
</organism>
<dbReference type="EMBL" id="BEXD01000032">
    <property type="protein sequence ID" value="GBB83562.1"/>
    <property type="molecule type" value="Genomic_DNA"/>
</dbReference>
<evidence type="ECO:0000313" key="3">
    <source>
        <dbReference type="EMBL" id="GET02820.1"/>
    </source>
</evidence>
<dbReference type="Proteomes" id="UP000615446">
    <property type="component" value="Unassembled WGS sequence"/>
</dbReference>
<feature type="region of interest" description="Disordered" evidence="1">
    <location>
        <begin position="48"/>
        <end position="93"/>
    </location>
</feature>
<keyword evidence="4" id="KW-1185">Reference proteome</keyword>
<evidence type="ECO:0000256" key="1">
    <source>
        <dbReference type="SAM" id="MobiDB-lite"/>
    </source>
</evidence>
<gene>
    <name evidence="3" type="ORF">RCL2_002918900</name>
    <name evidence="2" type="ORF">RclHR1_10260005</name>
</gene>
<evidence type="ECO:0000313" key="2">
    <source>
        <dbReference type="EMBL" id="GBB83562.1"/>
    </source>
</evidence>
<name>A0A2Z6Q5P5_9GLOM</name>
<protein>
    <submittedName>
        <fullName evidence="2">Uncharacterized protein</fullName>
    </submittedName>
</protein>
<reference evidence="3" key="2">
    <citation type="submission" date="2019-10" db="EMBL/GenBank/DDBJ databases">
        <title>Conservation and host-specific expression of non-tandemly repeated heterogenous ribosome RNA gene in arbuscular mycorrhizal fungi.</title>
        <authorList>
            <person name="Maeda T."/>
            <person name="Kobayashi Y."/>
            <person name="Nakagawa T."/>
            <person name="Ezawa T."/>
            <person name="Yamaguchi K."/>
            <person name="Bino T."/>
            <person name="Nishimoto Y."/>
            <person name="Shigenobu S."/>
            <person name="Kawaguchi M."/>
        </authorList>
    </citation>
    <scope>NUCLEOTIDE SEQUENCE</scope>
    <source>
        <strain evidence="3">HR1</strain>
    </source>
</reference>
<sequence>MDKIIFCLKSSVEYITTKSEEIYDWAVFRICNNLKKIWNWVKSFFQQNDDSSNSSDSDDSSASSNFQQNDDSSASSNSPPPNINYNTNNGTSSYRRQKRYLEFRYVPIFSTR</sequence>
<evidence type="ECO:0000313" key="4">
    <source>
        <dbReference type="Proteomes" id="UP000247702"/>
    </source>
</evidence>
<reference evidence="2 4" key="1">
    <citation type="submission" date="2017-11" db="EMBL/GenBank/DDBJ databases">
        <title>The genome of Rhizophagus clarus HR1 reveals common genetic basis of auxotrophy among arbuscular mycorrhizal fungi.</title>
        <authorList>
            <person name="Kobayashi Y."/>
        </authorList>
    </citation>
    <scope>NUCLEOTIDE SEQUENCE [LARGE SCALE GENOMIC DNA]</scope>
    <source>
        <strain evidence="2 4">HR1</strain>
    </source>
</reference>
<feature type="compositionally biased region" description="Polar residues" evidence="1">
    <location>
        <begin position="83"/>
        <end position="93"/>
    </location>
</feature>
<comment type="caution">
    <text evidence="2">The sequence shown here is derived from an EMBL/GenBank/DDBJ whole genome shotgun (WGS) entry which is preliminary data.</text>
</comment>
<dbReference type="EMBL" id="BLAL01000315">
    <property type="protein sequence ID" value="GET02820.1"/>
    <property type="molecule type" value="Genomic_DNA"/>
</dbReference>
<accession>A0A2Z6Q5P5</accession>
<feature type="compositionally biased region" description="Low complexity" evidence="1">
    <location>
        <begin position="48"/>
        <end position="77"/>
    </location>
</feature>
<dbReference type="OrthoDB" id="2435681at2759"/>